<dbReference type="EMBL" id="FSRM01000002">
    <property type="protein sequence ID" value="SIO50773.1"/>
    <property type="molecule type" value="Genomic_DNA"/>
</dbReference>
<proteinExistence type="predicted"/>
<dbReference type="Proteomes" id="UP000184693">
    <property type="component" value="Unassembled WGS sequence"/>
</dbReference>
<name>A0A1N6K2W1_9BURK</name>
<protein>
    <submittedName>
        <fullName evidence="1">Putative zinc-or iron-chelating domain-containing protein</fullName>
    </submittedName>
</protein>
<dbReference type="AlphaFoldDB" id="A0A1N6K2W1"/>
<reference evidence="1 2" key="1">
    <citation type="submission" date="2016-11" db="EMBL/GenBank/DDBJ databases">
        <authorList>
            <person name="Jaros S."/>
            <person name="Januszkiewicz K."/>
            <person name="Wedrychowicz H."/>
        </authorList>
    </citation>
    <scope>NUCLEOTIDE SEQUENCE [LARGE SCALE GENOMIC DNA]</scope>
    <source>
        <strain evidence="1 2">GAS86</strain>
    </source>
</reference>
<sequence length="256" mass="28057">MAMDINFACTMCGDCCHNLRLPLSVHEAIRWLERGGDVQVFCEAMPWPVEPSTDDGQVKHRRIRSFAAESGELAIRVLVTVVAAFDGACPHLQPDMRCGGYEARPNVCRIYPAEINPFIELMPTHKACPPEAWAADKPSFIKGGQIVDSVTADLIRNSRDVAIHDVPVKERLCGNAGFHTASLANEGFVSYTLPPRAMLGELYRALDPASPTPAVPWRILSNRRSTVDTLNSVGAHSEMHTALLPTEGYIPLLEAN</sequence>
<dbReference type="InterPro" id="IPR005358">
    <property type="entry name" value="Puta_zinc/iron-chelating_dom"/>
</dbReference>
<dbReference type="Pfam" id="PF03692">
    <property type="entry name" value="CxxCxxCC"/>
    <property type="match status" value="1"/>
</dbReference>
<dbReference type="OrthoDB" id="7500397at2"/>
<gene>
    <name evidence="1" type="ORF">SAMN05444168_5840</name>
</gene>
<evidence type="ECO:0000313" key="1">
    <source>
        <dbReference type="EMBL" id="SIO50773.1"/>
    </source>
</evidence>
<dbReference type="RefSeq" id="WP_074267764.1">
    <property type="nucleotide sequence ID" value="NZ_FSRM01000002.1"/>
</dbReference>
<organism evidence="1 2">
    <name type="scientific">Paraburkholderia phenazinium</name>
    <dbReference type="NCBI Taxonomy" id="60549"/>
    <lineage>
        <taxon>Bacteria</taxon>
        <taxon>Pseudomonadati</taxon>
        <taxon>Pseudomonadota</taxon>
        <taxon>Betaproteobacteria</taxon>
        <taxon>Burkholderiales</taxon>
        <taxon>Burkholderiaceae</taxon>
        <taxon>Paraburkholderia</taxon>
    </lineage>
</organism>
<accession>A0A1N6K2W1</accession>
<evidence type="ECO:0000313" key="2">
    <source>
        <dbReference type="Proteomes" id="UP000184693"/>
    </source>
</evidence>